<dbReference type="PROSITE" id="PS00028">
    <property type="entry name" value="ZINC_FINGER_C2H2_1"/>
    <property type="match status" value="5"/>
</dbReference>
<keyword evidence="3" id="KW-0863">Zinc-finger</keyword>
<dbReference type="Pfam" id="PF13912">
    <property type="entry name" value="zf-C2H2_6"/>
    <property type="match status" value="1"/>
</dbReference>
<dbReference type="PANTHER" id="PTHR24408">
    <property type="entry name" value="ZINC FINGER PROTEIN"/>
    <property type="match status" value="1"/>
</dbReference>
<feature type="compositionally biased region" description="Basic residues" evidence="7">
    <location>
        <begin position="315"/>
        <end position="326"/>
    </location>
</feature>
<feature type="compositionally biased region" description="Acidic residues" evidence="7">
    <location>
        <begin position="336"/>
        <end position="371"/>
    </location>
</feature>
<protein>
    <submittedName>
        <fullName evidence="8">Zinc finger protein</fullName>
    </submittedName>
</protein>
<dbReference type="AlphaFoldDB" id="A0A2A6CWC6"/>
<dbReference type="Pfam" id="PF00096">
    <property type="entry name" value="zf-C2H2"/>
    <property type="match status" value="3"/>
</dbReference>
<dbReference type="FunFam" id="3.30.160.60:FF:000621">
    <property type="entry name" value="FLT3-interacting zinc finger 1"/>
    <property type="match status" value="1"/>
</dbReference>
<evidence type="ECO:0000256" key="4">
    <source>
        <dbReference type="ARBA" id="ARBA00022833"/>
    </source>
</evidence>
<evidence type="ECO:0000313" key="9">
    <source>
        <dbReference type="Proteomes" id="UP000005239"/>
    </source>
</evidence>
<keyword evidence="6" id="KW-0804">Transcription</keyword>
<keyword evidence="4" id="KW-0862">Zinc</keyword>
<dbReference type="PANTHER" id="PTHR24408:SF58">
    <property type="entry name" value="TRANSCRIPTION FACTOR (TFIIIA), PUTATIVE (AFU_ORTHOLOGUE AFUA_1G05150)-RELATED"/>
    <property type="match status" value="1"/>
</dbReference>
<dbReference type="GO" id="GO:0006357">
    <property type="term" value="P:regulation of transcription by RNA polymerase II"/>
    <property type="evidence" value="ECO:0000318"/>
    <property type="project" value="GO_Central"/>
</dbReference>
<name>A0A2A6CWC6_PRIPA</name>
<dbReference type="InterPro" id="IPR036236">
    <property type="entry name" value="Znf_C2H2_sf"/>
</dbReference>
<dbReference type="Proteomes" id="UP000005239">
    <property type="component" value="Unassembled WGS sequence"/>
</dbReference>
<evidence type="ECO:0000313" key="8">
    <source>
        <dbReference type="EnsemblMetazoa" id="PPA36168.1"/>
    </source>
</evidence>
<reference evidence="9" key="1">
    <citation type="journal article" date="2008" name="Nat. Genet.">
        <title>The Pristionchus pacificus genome provides a unique perspective on nematode lifestyle and parasitism.</title>
        <authorList>
            <person name="Dieterich C."/>
            <person name="Clifton S.W."/>
            <person name="Schuster L.N."/>
            <person name="Chinwalla A."/>
            <person name="Delehaunty K."/>
            <person name="Dinkelacker I."/>
            <person name="Fulton L."/>
            <person name="Fulton R."/>
            <person name="Godfrey J."/>
            <person name="Minx P."/>
            <person name="Mitreva M."/>
            <person name="Roeseler W."/>
            <person name="Tian H."/>
            <person name="Witte H."/>
            <person name="Yang S.P."/>
            <person name="Wilson R.K."/>
            <person name="Sommer R.J."/>
        </authorList>
    </citation>
    <scope>NUCLEOTIDE SEQUENCE [LARGE SCALE GENOMIC DNA]</scope>
    <source>
        <strain evidence="9">PS312</strain>
    </source>
</reference>
<dbReference type="GO" id="GO:0043035">
    <property type="term" value="F:chromatin insulator sequence binding"/>
    <property type="evidence" value="ECO:0000318"/>
    <property type="project" value="GO_Central"/>
</dbReference>
<organism evidence="8 9">
    <name type="scientific">Pristionchus pacificus</name>
    <name type="common">Parasitic nematode worm</name>
    <dbReference type="NCBI Taxonomy" id="54126"/>
    <lineage>
        <taxon>Eukaryota</taxon>
        <taxon>Metazoa</taxon>
        <taxon>Ecdysozoa</taxon>
        <taxon>Nematoda</taxon>
        <taxon>Chromadorea</taxon>
        <taxon>Rhabditida</taxon>
        <taxon>Rhabditina</taxon>
        <taxon>Diplogasteromorpha</taxon>
        <taxon>Diplogasteroidea</taxon>
        <taxon>Neodiplogasteridae</taxon>
        <taxon>Pristionchus</taxon>
    </lineage>
</organism>
<sequence>MLNKLEPKRRHLENEEEKNLFKCEECNKGFCTSRSLKNHKITHLPDGERPEFECDVCFKRFKHKSSLTLHKKLHLAGGDPRKKPPPGTGRFECDICGNVYTLKGAMEVHRRCHAEDEDTRLPFQCEECGRRFAMKATMLHHCRTLLPADDPNRKKYECKICGKFLSGEISEGQATYTGTKTSICPMTIQTWRSMIAPYVGKNCTVRTEWKPSVSHLSEDDPRREKYRFDICGKFLDGKSSLALHKESHLDENDPDQAAKKRPFQCEICDKSFRGRRNLRHHMSVHTGEYHLQCALCNEGFNRKRELDKHAESHKNGKLIKSRRRIRPILNGKDAEENGESSEEEESEEESDEEESVESGEDEISEDKDNEGEVTPMTSG</sequence>
<gene>
    <name evidence="8" type="primary">WBGene00274537</name>
</gene>
<accession>A0A2A6CWC6</accession>
<dbReference type="PROSITE" id="PS50157">
    <property type="entry name" value="ZINC_FINGER_C2H2_2"/>
    <property type="match status" value="6"/>
</dbReference>
<keyword evidence="2" id="KW-0677">Repeat</keyword>
<reference evidence="8" key="2">
    <citation type="submission" date="2022-06" db="UniProtKB">
        <authorList>
            <consortium name="EnsemblMetazoa"/>
        </authorList>
    </citation>
    <scope>IDENTIFICATION</scope>
    <source>
        <strain evidence="8">PS312</strain>
    </source>
</reference>
<dbReference type="GO" id="GO:0005634">
    <property type="term" value="C:nucleus"/>
    <property type="evidence" value="ECO:0007669"/>
    <property type="project" value="UniProtKB-ARBA"/>
</dbReference>
<keyword evidence="1" id="KW-0479">Metal-binding</keyword>
<dbReference type="SUPFAM" id="SSF57667">
    <property type="entry name" value="beta-beta-alpha zinc fingers"/>
    <property type="match status" value="4"/>
</dbReference>
<evidence type="ECO:0000256" key="1">
    <source>
        <dbReference type="ARBA" id="ARBA00022723"/>
    </source>
</evidence>
<proteinExistence type="predicted"/>
<evidence type="ECO:0000256" key="2">
    <source>
        <dbReference type="ARBA" id="ARBA00022737"/>
    </source>
</evidence>
<dbReference type="GO" id="GO:0005694">
    <property type="term" value="C:chromosome"/>
    <property type="evidence" value="ECO:0000318"/>
    <property type="project" value="GO_Central"/>
</dbReference>
<feature type="region of interest" description="Disordered" evidence="7">
    <location>
        <begin position="308"/>
        <end position="379"/>
    </location>
</feature>
<dbReference type="GO" id="GO:0000122">
    <property type="term" value="P:negative regulation of transcription by RNA polymerase II"/>
    <property type="evidence" value="ECO:0007669"/>
    <property type="project" value="UniProtKB-ARBA"/>
</dbReference>
<accession>A0A8R1USQ6</accession>
<keyword evidence="9" id="KW-1185">Reference proteome</keyword>
<dbReference type="Gene3D" id="3.30.160.60">
    <property type="entry name" value="Classic Zinc Finger"/>
    <property type="match status" value="5"/>
</dbReference>
<dbReference type="FunFam" id="3.30.160.60:FF:000446">
    <property type="entry name" value="Zinc finger protein"/>
    <property type="match status" value="1"/>
</dbReference>
<evidence type="ECO:0000256" key="7">
    <source>
        <dbReference type="SAM" id="MobiDB-lite"/>
    </source>
</evidence>
<evidence type="ECO:0000256" key="5">
    <source>
        <dbReference type="ARBA" id="ARBA00023015"/>
    </source>
</evidence>
<dbReference type="SMART" id="SM00355">
    <property type="entry name" value="ZnF_C2H2"/>
    <property type="match status" value="7"/>
</dbReference>
<dbReference type="InterPro" id="IPR013087">
    <property type="entry name" value="Znf_C2H2_type"/>
</dbReference>
<dbReference type="EnsemblMetazoa" id="PPA36168.1">
    <property type="protein sequence ID" value="PPA36168.1"/>
    <property type="gene ID" value="WBGene00274537"/>
</dbReference>
<keyword evidence="5" id="KW-0805">Transcription regulation</keyword>
<dbReference type="OrthoDB" id="8117402at2759"/>
<dbReference type="GO" id="GO:0008270">
    <property type="term" value="F:zinc ion binding"/>
    <property type="evidence" value="ECO:0007669"/>
    <property type="project" value="UniProtKB-KW"/>
</dbReference>
<evidence type="ECO:0000256" key="6">
    <source>
        <dbReference type="ARBA" id="ARBA00023163"/>
    </source>
</evidence>
<evidence type="ECO:0000256" key="3">
    <source>
        <dbReference type="ARBA" id="ARBA00022771"/>
    </source>
</evidence>